<dbReference type="Proteomes" id="UP000184383">
    <property type="component" value="Unassembled WGS sequence"/>
</dbReference>
<keyword evidence="1" id="KW-0732">Signal</keyword>
<dbReference type="RefSeq" id="XP_040685600.1">
    <property type="nucleotide sequence ID" value="XM_040836144.1"/>
</dbReference>
<evidence type="ECO:0008006" key="4">
    <source>
        <dbReference type="Google" id="ProtNLM"/>
    </source>
</evidence>
<proteinExistence type="predicted"/>
<dbReference type="AlphaFoldDB" id="A0A1L9RAM2"/>
<evidence type="ECO:0000313" key="3">
    <source>
        <dbReference type="Proteomes" id="UP000184383"/>
    </source>
</evidence>
<organism evidence="2 3">
    <name type="scientific">Aspergillus wentii DTO 134E9</name>
    <dbReference type="NCBI Taxonomy" id="1073089"/>
    <lineage>
        <taxon>Eukaryota</taxon>
        <taxon>Fungi</taxon>
        <taxon>Dikarya</taxon>
        <taxon>Ascomycota</taxon>
        <taxon>Pezizomycotina</taxon>
        <taxon>Eurotiomycetes</taxon>
        <taxon>Eurotiomycetidae</taxon>
        <taxon>Eurotiales</taxon>
        <taxon>Aspergillaceae</taxon>
        <taxon>Aspergillus</taxon>
        <taxon>Aspergillus subgen. Cremei</taxon>
    </lineage>
</organism>
<reference evidence="3" key="1">
    <citation type="journal article" date="2017" name="Genome Biol.">
        <title>Comparative genomics reveals high biological diversity and specific adaptations in the industrially and medically important fungal genus Aspergillus.</title>
        <authorList>
            <person name="de Vries R.P."/>
            <person name="Riley R."/>
            <person name="Wiebenga A."/>
            <person name="Aguilar-Osorio G."/>
            <person name="Amillis S."/>
            <person name="Uchima C.A."/>
            <person name="Anderluh G."/>
            <person name="Asadollahi M."/>
            <person name="Askin M."/>
            <person name="Barry K."/>
            <person name="Battaglia E."/>
            <person name="Bayram O."/>
            <person name="Benocci T."/>
            <person name="Braus-Stromeyer S.A."/>
            <person name="Caldana C."/>
            <person name="Canovas D."/>
            <person name="Cerqueira G.C."/>
            <person name="Chen F."/>
            <person name="Chen W."/>
            <person name="Choi C."/>
            <person name="Clum A."/>
            <person name="Dos Santos R.A."/>
            <person name="Damasio A.R."/>
            <person name="Diallinas G."/>
            <person name="Emri T."/>
            <person name="Fekete E."/>
            <person name="Flipphi M."/>
            <person name="Freyberg S."/>
            <person name="Gallo A."/>
            <person name="Gournas C."/>
            <person name="Habgood R."/>
            <person name="Hainaut M."/>
            <person name="Harispe M.L."/>
            <person name="Henrissat B."/>
            <person name="Hilden K.S."/>
            <person name="Hope R."/>
            <person name="Hossain A."/>
            <person name="Karabika E."/>
            <person name="Karaffa L."/>
            <person name="Karanyi Z."/>
            <person name="Krasevec N."/>
            <person name="Kuo A."/>
            <person name="Kusch H."/>
            <person name="LaButti K."/>
            <person name="Lagendijk E.L."/>
            <person name="Lapidus A."/>
            <person name="Levasseur A."/>
            <person name="Lindquist E."/>
            <person name="Lipzen A."/>
            <person name="Logrieco A.F."/>
            <person name="MacCabe A."/>
            <person name="Maekelae M.R."/>
            <person name="Malavazi I."/>
            <person name="Melin P."/>
            <person name="Meyer V."/>
            <person name="Mielnichuk N."/>
            <person name="Miskei M."/>
            <person name="Molnar A.P."/>
            <person name="Mule G."/>
            <person name="Ngan C.Y."/>
            <person name="Orejas M."/>
            <person name="Orosz E."/>
            <person name="Ouedraogo J.P."/>
            <person name="Overkamp K.M."/>
            <person name="Park H.-S."/>
            <person name="Perrone G."/>
            <person name="Piumi F."/>
            <person name="Punt P.J."/>
            <person name="Ram A.F."/>
            <person name="Ramon A."/>
            <person name="Rauscher S."/>
            <person name="Record E."/>
            <person name="Riano-Pachon D.M."/>
            <person name="Robert V."/>
            <person name="Roehrig J."/>
            <person name="Ruller R."/>
            <person name="Salamov A."/>
            <person name="Salih N.S."/>
            <person name="Samson R.A."/>
            <person name="Sandor E."/>
            <person name="Sanguinetti M."/>
            <person name="Schuetze T."/>
            <person name="Sepcic K."/>
            <person name="Shelest E."/>
            <person name="Sherlock G."/>
            <person name="Sophianopoulou V."/>
            <person name="Squina F.M."/>
            <person name="Sun H."/>
            <person name="Susca A."/>
            <person name="Todd R.B."/>
            <person name="Tsang A."/>
            <person name="Unkles S.E."/>
            <person name="van de Wiele N."/>
            <person name="van Rossen-Uffink D."/>
            <person name="Oliveira J.V."/>
            <person name="Vesth T.C."/>
            <person name="Visser J."/>
            <person name="Yu J.-H."/>
            <person name="Zhou M."/>
            <person name="Andersen M.R."/>
            <person name="Archer D.B."/>
            <person name="Baker S.E."/>
            <person name="Benoit I."/>
            <person name="Brakhage A.A."/>
            <person name="Braus G.H."/>
            <person name="Fischer R."/>
            <person name="Frisvad J.C."/>
            <person name="Goldman G.H."/>
            <person name="Houbraken J."/>
            <person name="Oakley B."/>
            <person name="Pocsi I."/>
            <person name="Scazzocchio C."/>
            <person name="Seiboth B."/>
            <person name="vanKuyk P.A."/>
            <person name="Wortman J."/>
            <person name="Dyer P.S."/>
            <person name="Grigoriev I.V."/>
        </authorList>
    </citation>
    <scope>NUCLEOTIDE SEQUENCE [LARGE SCALE GENOMIC DNA]</scope>
    <source>
        <strain evidence="3">DTO 134E9</strain>
    </source>
</reference>
<accession>A0A1L9RAM2</accession>
<evidence type="ECO:0000313" key="2">
    <source>
        <dbReference type="EMBL" id="OJJ31923.1"/>
    </source>
</evidence>
<dbReference type="Pfam" id="PF11720">
    <property type="entry name" value="Inhibitor_I78"/>
    <property type="match status" value="1"/>
</dbReference>
<protein>
    <recommendedName>
        <fullName evidence="4">Peptidase inhibitor I78 family protein</fullName>
    </recommendedName>
</protein>
<dbReference type="InterPro" id="IPR021719">
    <property type="entry name" value="Prot_inh_I78"/>
</dbReference>
<dbReference type="VEuPathDB" id="FungiDB:ASPWEDRAFT_43944"/>
<feature type="chain" id="PRO_5009887442" description="Peptidase inhibitor I78 family protein" evidence="1">
    <location>
        <begin position="24"/>
        <end position="90"/>
    </location>
</feature>
<dbReference type="GeneID" id="63751992"/>
<dbReference type="EMBL" id="KV878215">
    <property type="protein sequence ID" value="OJJ31923.1"/>
    <property type="molecule type" value="Genomic_DNA"/>
</dbReference>
<evidence type="ECO:0000256" key="1">
    <source>
        <dbReference type="SAM" id="SignalP"/>
    </source>
</evidence>
<gene>
    <name evidence="2" type="ORF">ASPWEDRAFT_43944</name>
</gene>
<dbReference type="Gene3D" id="3.30.10.10">
    <property type="entry name" value="Trypsin Inhibitor V, subunit A"/>
    <property type="match status" value="1"/>
</dbReference>
<name>A0A1L9RAM2_ASPWE</name>
<sequence length="90" mass="10342">MKLTFSFLFALAGLHSVIVQAQSQENCEADAKEINEYYRGEPYDNDVTSWLQSSDVREIHPNEPITMDFRPDRLNVLLDDDDNIKNAGCY</sequence>
<feature type="signal peptide" evidence="1">
    <location>
        <begin position="1"/>
        <end position="23"/>
    </location>
</feature>
<keyword evidence="3" id="KW-1185">Reference proteome</keyword>